<organism evidence="2 3">
    <name type="scientific">Paenibacillus ehimensis</name>
    <dbReference type="NCBI Taxonomy" id="79264"/>
    <lineage>
        <taxon>Bacteria</taxon>
        <taxon>Bacillati</taxon>
        <taxon>Bacillota</taxon>
        <taxon>Bacilli</taxon>
        <taxon>Bacillales</taxon>
        <taxon>Paenibacillaceae</taxon>
        <taxon>Paenibacillus</taxon>
    </lineage>
</organism>
<dbReference type="RefSeq" id="WP_302880850.1">
    <property type="nucleotide sequence ID" value="NZ_JAUMKJ010000044.1"/>
</dbReference>
<proteinExistence type="predicted"/>
<keyword evidence="3" id="KW-1185">Reference proteome</keyword>
<evidence type="ECO:0000313" key="2">
    <source>
        <dbReference type="EMBL" id="MDO3680631.1"/>
    </source>
</evidence>
<reference evidence="2" key="1">
    <citation type="submission" date="2023-07" db="EMBL/GenBank/DDBJ databases">
        <authorList>
            <person name="Aktuganov G."/>
            <person name="Boyko T."/>
            <person name="Delegan Y."/>
            <person name="Galimzianova N."/>
            <person name="Gilvanova E."/>
            <person name="Korobov V."/>
            <person name="Kuzmina L."/>
            <person name="Melentiev A."/>
            <person name="Milman P."/>
            <person name="Ryabova A."/>
            <person name="Stupak E."/>
            <person name="Yasakov T."/>
            <person name="Zharikova N."/>
            <person name="Zhurenko E."/>
        </authorList>
    </citation>
    <scope>NUCLEOTIDE SEQUENCE</scope>
    <source>
        <strain evidence="2">IB-739</strain>
    </source>
</reference>
<feature type="region of interest" description="Disordered" evidence="1">
    <location>
        <begin position="101"/>
        <end position="126"/>
    </location>
</feature>
<gene>
    <name evidence="2" type="ORF">Q3C12_26830</name>
</gene>
<protein>
    <submittedName>
        <fullName evidence="2">Uncharacterized protein</fullName>
    </submittedName>
</protein>
<comment type="caution">
    <text evidence="2">The sequence shown here is derived from an EMBL/GenBank/DDBJ whole genome shotgun (WGS) entry which is preliminary data.</text>
</comment>
<evidence type="ECO:0000313" key="3">
    <source>
        <dbReference type="Proteomes" id="UP001168883"/>
    </source>
</evidence>
<accession>A0ABT8VI36</accession>
<evidence type="ECO:0000256" key="1">
    <source>
        <dbReference type="SAM" id="MobiDB-lite"/>
    </source>
</evidence>
<name>A0ABT8VI36_9BACL</name>
<sequence>MGFKVNNGHAFLHPASGLFIGPGDIYFEDDPTPLVEEASAEKLLNQQLSLEQFTELKASEQKSFLQSLNIDLGSNESQRIENYAAWLKAKETAGNVSEPIVIEPEKGAAEDGSDGPIDSAESGDRG</sequence>
<dbReference type="Proteomes" id="UP001168883">
    <property type="component" value="Unassembled WGS sequence"/>
</dbReference>
<dbReference type="EMBL" id="JAUMKJ010000044">
    <property type="protein sequence ID" value="MDO3680631.1"/>
    <property type="molecule type" value="Genomic_DNA"/>
</dbReference>